<name>A0A426DCF8_9FIRM</name>
<organism evidence="5 6">
    <name type="scientific">Schaedlerella arabinosiphila</name>
    <dbReference type="NCBI Taxonomy" id="2044587"/>
    <lineage>
        <taxon>Bacteria</taxon>
        <taxon>Bacillati</taxon>
        <taxon>Bacillota</taxon>
        <taxon>Clostridia</taxon>
        <taxon>Lachnospirales</taxon>
        <taxon>Lachnospiraceae</taxon>
        <taxon>Schaedlerella</taxon>
    </lineage>
</organism>
<protein>
    <submittedName>
        <fullName evidence="5">AraC family transcriptional regulator</fullName>
    </submittedName>
</protein>
<dbReference type="Proteomes" id="UP000274920">
    <property type="component" value="Unassembled WGS sequence"/>
</dbReference>
<dbReference type="PANTHER" id="PTHR43280:SF30">
    <property type="entry name" value="MMSAB OPERON REGULATORY PROTEIN"/>
    <property type="match status" value="1"/>
</dbReference>
<dbReference type="InterPro" id="IPR009057">
    <property type="entry name" value="Homeodomain-like_sf"/>
</dbReference>
<dbReference type="GO" id="GO:0043565">
    <property type="term" value="F:sequence-specific DNA binding"/>
    <property type="evidence" value="ECO:0007669"/>
    <property type="project" value="InterPro"/>
</dbReference>
<dbReference type="AlphaFoldDB" id="A0A426DCF8"/>
<evidence type="ECO:0000256" key="3">
    <source>
        <dbReference type="ARBA" id="ARBA00023163"/>
    </source>
</evidence>
<keyword evidence="6" id="KW-1185">Reference proteome</keyword>
<dbReference type="InterPro" id="IPR018062">
    <property type="entry name" value="HTH_AraC-typ_CS"/>
</dbReference>
<dbReference type="SUPFAM" id="SSF46689">
    <property type="entry name" value="Homeodomain-like"/>
    <property type="match status" value="2"/>
</dbReference>
<dbReference type="PROSITE" id="PS01124">
    <property type="entry name" value="HTH_ARAC_FAMILY_2"/>
    <property type="match status" value="1"/>
</dbReference>
<evidence type="ECO:0000256" key="1">
    <source>
        <dbReference type="ARBA" id="ARBA00023015"/>
    </source>
</evidence>
<dbReference type="InterPro" id="IPR018060">
    <property type="entry name" value="HTH_AraC"/>
</dbReference>
<gene>
    <name evidence="5" type="ORF">EBB54_03260</name>
</gene>
<dbReference type="PANTHER" id="PTHR43280">
    <property type="entry name" value="ARAC-FAMILY TRANSCRIPTIONAL REGULATOR"/>
    <property type="match status" value="1"/>
</dbReference>
<dbReference type="EMBL" id="RHJS01000002">
    <property type="protein sequence ID" value="RRK30507.1"/>
    <property type="molecule type" value="Genomic_DNA"/>
</dbReference>
<dbReference type="SMART" id="SM00342">
    <property type="entry name" value="HTH_ARAC"/>
    <property type="match status" value="1"/>
</dbReference>
<reference evidence="5" key="1">
    <citation type="submission" date="2018-10" db="EMBL/GenBank/DDBJ databases">
        <title>Schaedlerella arabinophila gen. nov. sp. nov., isolated from the mouse intestinal tract and comparative analysis with the genome of the closely related altered Schaedler flora strain ASF502.</title>
        <authorList>
            <person name="Miyake S."/>
            <person name="Soh M."/>
            <person name="Seedorf H."/>
        </authorList>
    </citation>
    <scope>NUCLEOTIDE SEQUENCE [LARGE SCALE GENOMIC DNA]</scope>
    <source>
        <strain evidence="5">DSM 106076</strain>
    </source>
</reference>
<dbReference type="Gene3D" id="1.10.10.60">
    <property type="entry name" value="Homeodomain-like"/>
    <property type="match status" value="2"/>
</dbReference>
<keyword evidence="1" id="KW-0805">Transcription regulation</keyword>
<keyword evidence="2" id="KW-0238">DNA-binding</keyword>
<keyword evidence="3" id="KW-0804">Transcription</keyword>
<dbReference type="GO" id="GO:0003700">
    <property type="term" value="F:DNA-binding transcription factor activity"/>
    <property type="evidence" value="ECO:0007669"/>
    <property type="project" value="InterPro"/>
</dbReference>
<evidence type="ECO:0000259" key="4">
    <source>
        <dbReference type="PROSITE" id="PS01124"/>
    </source>
</evidence>
<comment type="caution">
    <text evidence="5">The sequence shown here is derived from an EMBL/GenBank/DDBJ whole genome shotgun (WGS) entry which is preliminary data.</text>
</comment>
<evidence type="ECO:0000256" key="2">
    <source>
        <dbReference type="ARBA" id="ARBA00023125"/>
    </source>
</evidence>
<sequence length="110" mass="12929">MVPIPENLVYLLTYIQNYYHKHLNLDNLSDFSGISKPHLIRLFRKYVGCTPREYILRLQIENAKQLLESTALTIKQIGIMVGIEDANYFSRFFKSRAGLSPQDWRTTHRV</sequence>
<proteinExistence type="predicted"/>
<feature type="domain" description="HTH araC/xylS-type" evidence="4">
    <location>
        <begin position="9"/>
        <end position="107"/>
    </location>
</feature>
<dbReference type="PROSITE" id="PS00041">
    <property type="entry name" value="HTH_ARAC_FAMILY_1"/>
    <property type="match status" value="1"/>
</dbReference>
<evidence type="ECO:0000313" key="5">
    <source>
        <dbReference type="EMBL" id="RRK30507.1"/>
    </source>
</evidence>
<evidence type="ECO:0000313" key="6">
    <source>
        <dbReference type="Proteomes" id="UP000274920"/>
    </source>
</evidence>
<dbReference type="Pfam" id="PF12833">
    <property type="entry name" value="HTH_18"/>
    <property type="match status" value="1"/>
</dbReference>
<accession>A0A426DCF8</accession>